<feature type="domain" description="EamA" evidence="9">
    <location>
        <begin position="11"/>
        <end position="138"/>
    </location>
</feature>
<evidence type="ECO:0000256" key="4">
    <source>
        <dbReference type="ARBA" id="ARBA00022692"/>
    </source>
</evidence>
<feature type="transmembrane region" description="Helical" evidence="8">
    <location>
        <begin position="9"/>
        <end position="28"/>
    </location>
</feature>
<dbReference type="InterPro" id="IPR000620">
    <property type="entry name" value="EamA_dom"/>
</dbReference>
<feature type="compositionally biased region" description="Pro residues" evidence="7">
    <location>
        <begin position="320"/>
        <end position="329"/>
    </location>
</feature>
<keyword evidence="11" id="KW-1185">Reference proteome</keyword>
<dbReference type="InterPro" id="IPR037185">
    <property type="entry name" value="EmrE-like"/>
</dbReference>
<evidence type="ECO:0000256" key="7">
    <source>
        <dbReference type="SAM" id="MobiDB-lite"/>
    </source>
</evidence>
<feature type="transmembrane region" description="Helical" evidence="8">
    <location>
        <begin position="40"/>
        <end position="58"/>
    </location>
</feature>
<evidence type="ECO:0000313" key="11">
    <source>
        <dbReference type="Proteomes" id="UP000198504"/>
    </source>
</evidence>
<dbReference type="STRING" id="1036181.SAMN05421756_104273"/>
<protein>
    <submittedName>
        <fullName evidence="10">Permease of the drug/metabolite transporter (DMT) superfamily</fullName>
    </submittedName>
</protein>
<comment type="similarity">
    <text evidence="2">Belongs to the EamA transporter family.</text>
</comment>
<feature type="domain" description="EamA" evidence="9">
    <location>
        <begin position="147"/>
        <end position="284"/>
    </location>
</feature>
<organism evidence="10 11">
    <name type="scientific">Microlunatus flavus</name>
    <dbReference type="NCBI Taxonomy" id="1036181"/>
    <lineage>
        <taxon>Bacteria</taxon>
        <taxon>Bacillati</taxon>
        <taxon>Actinomycetota</taxon>
        <taxon>Actinomycetes</taxon>
        <taxon>Propionibacteriales</taxon>
        <taxon>Propionibacteriaceae</taxon>
        <taxon>Microlunatus</taxon>
    </lineage>
</organism>
<reference evidence="11" key="1">
    <citation type="submission" date="2016-10" db="EMBL/GenBank/DDBJ databases">
        <authorList>
            <person name="Varghese N."/>
            <person name="Submissions S."/>
        </authorList>
    </citation>
    <scope>NUCLEOTIDE SEQUENCE [LARGE SCALE GENOMIC DNA]</scope>
    <source>
        <strain evidence="11">CGMCC 4.6856</strain>
    </source>
</reference>
<keyword evidence="6 8" id="KW-0472">Membrane</keyword>
<name>A0A1H9HIX7_9ACTN</name>
<feature type="transmembrane region" description="Helical" evidence="8">
    <location>
        <begin position="149"/>
        <end position="168"/>
    </location>
</feature>
<dbReference type="AlphaFoldDB" id="A0A1H9HIX7"/>
<feature type="transmembrane region" description="Helical" evidence="8">
    <location>
        <begin position="266"/>
        <end position="284"/>
    </location>
</feature>
<gene>
    <name evidence="10" type="ORF">SAMN05421756_104273</name>
</gene>
<feature type="transmembrane region" description="Helical" evidence="8">
    <location>
        <begin position="241"/>
        <end position="260"/>
    </location>
</feature>
<dbReference type="PANTHER" id="PTHR42920">
    <property type="entry name" value="OS03G0707200 PROTEIN-RELATED"/>
    <property type="match status" value="1"/>
</dbReference>
<feature type="transmembrane region" description="Helical" evidence="8">
    <location>
        <begin position="70"/>
        <end position="90"/>
    </location>
</feature>
<feature type="transmembrane region" description="Helical" evidence="8">
    <location>
        <begin position="215"/>
        <end position="234"/>
    </location>
</feature>
<comment type="subcellular location">
    <subcellularLocation>
        <location evidence="1">Cell membrane</location>
        <topology evidence="1">Multi-pass membrane protein</topology>
    </subcellularLocation>
</comment>
<keyword evidence="3" id="KW-1003">Cell membrane</keyword>
<feature type="transmembrane region" description="Helical" evidence="8">
    <location>
        <begin position="96"/>
        <end position="115"/>
    </location>
</feature>
<feature type="region of interest" description="Disordered" evidence="7">
    <location>
        <begin position="293"/>
        <end position="329"/>
    </location>
</feature>
<feature type="transmembrane region" description="Helical" evidence="8">
    <location>
        <begin position="122"/>
        <end position="143"/>
    </location>
</feature>
<evidence type="ECO:0000256" key="2">
    <source>
        <dbReference type="ARBA" id="ARBA00007362"/>
    </source>
</evidence>
<dbReference type="GO" id="GO:0005886">
    <property type="term" value="C:plasma membrane"/>
    <property type="evidence" value="ECO:0007669"/>
    <property type="project" value="UniProtKB-SubCell"/>
</dbReference>
<feature type="transmembrane region" description="Helical" evidence="8">
    <location>
        <begin position="175"/>
        <end position="195"/>
    </location>
</feature>
<evidence type="ECO:0000313" key="10">
    <source>
        <dbReference type="EMBL" id="SEQ62267.1"/>
    </source>
</evidence>
<dbReference type="SUPFAM" id="SSF103481">
    <property type="entry name" value="Multidrug resistance efflux transporter EmrE"/>
    <property type="match status" value="2"/>
</dbReference>
<dbReference type="Pfam" id="PF00892">
    <property type="entry name" value="EamA"/>
    <property type="match status" value="2"/>
</dbReference>
<keyword evidence="4 8" id="KW-0812">Transmembrane</keyword>
<dbReference type="InterPro" id="IPR051258">
    <property type="entry name" value="Diverse_Substrate_Transporter"/>
</dbReference>
<evidence type="ECO:0000256" key="6">
    <source>
        <dbReference type="ARBA" id="ARBA00023136"/>
    </source>
</evidence>
<dbReference type="Proteomes" id="UP000198504">
    <property type="component" value="Unassembled WGS sequence"/>
</dbReference>
<sequence length="329" mass="33744">MSGTRAERLAFVALLTMAAVWGSTFFLMKDLLTRLGVLDMLALRFAIASLALAVLAAPRLRIDATVLRRGLLLGLVYGAAQIVQTVGLSLTSASTSGFVTGLYVVLTPLLGALVFRARVGAATWAGAVLAAVGLGVLSLQGFSVGTGEALTLASAALYAVHILLLSRFSDPARALGLSLVQLVVITLVCGVAALLPDASSRSGIALPATAGDWVSLLYLAVVAGALCMVLQTWAQAHVEPSRAAVVMAAEPVWAAAFAVALGGERVTARMVLGGLAIVGAMYLVELAPRRTPLPHDLADEEPGDGAHDRLEAPLPGAPSVVPPPTLPHA</sequence>
<evidence type="ECO:0000256" key="1">
    <source>
        <dbReference type="ARBA" id="ARBA00004651"/>
    </source>
</evidence>
<evidence type="ECO:0000256" key="8">
    <source>
        <dbReference type="SAM" id="Phobius"/>
    </source>
</evidence>
<evidence type="ECO:0000256" key="3">
    <source>
        <dbReference type="ARBA" id="ARBA00022475"/>
    </source>
</evidence>
<proteinExistence type="inferred from homology"/>
<accession>A0A1H9HIX7</accession>
<dbReference type="EMBL" id="FOFA01000004">
    <property type="protein sequence ID" value="SEQ62267.1"/>
    <property type="molecule type" value="Genomic_DNA"/>
</dbReference>
<dbReference type="PANTHER" id="PTHR42920:SF5">
    <property type="entry name" value="EAMA DOMAIN-CONTAINING PROTEIN"/>
    <property type="match status" value="1"/>
</dbReference>
<evidence type="ECO:0000259" key="9">
    <source>
        <dbReference type="Pfam" id="PF00892"/>
    </source>
</evidence>
<evidence type="ECO:0000256" key="5">
    <source>
        <dbReference type="ARBA" id="ARBA00022989"/>
    </source>
</evidence>
<keyword evidence="5 8" id="KW-1133">Transmembrane helix</keyword>
<dbReference type="RefSeq" id="WP_232506323.1">
    <property type="nucleotide sequence ID" value="NZ_FOFA01000004.1"/>
</dbReference>